<evidence type="ECO:0000313" key="1">
    <source>
        <dbReference type="EMBL" id="KAB2810128.1"/>
    </source>
</evidence>
<sequence length="162" mass="18559">MKPGKVFTLEDEDFESNAPSLYWTISASISDHKLAYRINQTLQFNLGRAKHDHVSTSKGIHFVHTTYSWQDFNLDIDWFLLANKGVHLQVENTLFPQTLQTTILPASKKIDYILMVQDELSKDEIKAISAALKSIPGVLRATEYMPAENERKSLEIELENTY</sequence>
<evidence type="ECO:0000313" key="2">
    <source>
        <dbReference type="Proteomes" id="UP000468650"/>
    </source>
</evidence>
<comment type="caution">
    <text evidence="1">The sequence shown here is derived from an EMBL/GenBank/DDBJ whole genome shotgun (WGS) entry which is preliminary data.</text>
</comment>
<organism evidence="1 2">
    <name type="scientific">Phaeocystidibacter luteus</name>
    <dbReference type="NCBI Taxonomy" id="911197"/>
    <lineage>
        <taxon>Bacteria</taxon>
        <taxon>Pseudomonadati</taxon>
        <taxon>Bacteroidota</taxon>
        <taxon>Flavobacteriia</taxon>
        <taxon>Flavobacteriales</taxon>
        <taxon>Phaeocystidibacteraceae</taxon>
        <taxon>Phaeocystidibacter</taxon>
    </lineage>
</organism>
<dbReference type="EMBL" id="WBVO01000005">
    <property type="protein sequence ID" value="KAB2810128.1"/>
    <property type="molecule type" value="Genomic_DNA"/>
</dbReference>
<dbReference type="AlphaFoldDB" id="A0A6N6RGA5"/>
<reference evidence="1 2" key="1">
    <citation type="submission" date="2019-09" db="EMBL/GenBank/DDBJ databases">
        <title>Genomes of family Cryomorphaceae.</title>
        <authorList>
            <person name="Bowman J.P."/>
        </authorList>
    </citation>
    <scope>NUCLEOTIDE SEQUENCE [LARGE SCALE GENOMIC DNA]</scope>
    <source>
        <strain evidence="1 2">LMG 25704</strain>
    </source>
</reference>
<accession>A0A6N6RGA5</accession>
<dbReference type="RefSeq" id="WP_151667272.1">
    <property type="nucleotide sequence ID" value="NZ_WBVO01000005.1"/>
</dbReference>
<dbReference type="OrthoDB" id="676614at2"/>
<dbReference type="InterPro" id="IPR047690">
    <property type="entry name" value="IPExxxVDY_fam"/>
</dbReference>
<protein>
    <submittedName>
        <fullName evidence="1">IPExxxVDY family protein</fullName>
    </submittedName>
</protein>
<gene>
    <name evidence="1" type="ORF">F8C67_07785</name>
</gene>
<proteinExistence type="predicted"/>
<name>A0A6N6RGA5_9FLAO</name>
<keyword evidence="2" id="KW-1185">Reference proteome</keyword>
<dbReference type="NCBIfam" id="NF033205">
    <property type="entry name" value="IPExxxVDY"/>
    <property type="match status" value="1"/>
</dbReference>
<dbReference type="Proteomes" id="UP000468650">
    <property type="component" value="Unassembled WGS sequence"/>
</dbReference>